<accession>A0AA40MKT3</accession>
<dbReference type="AlphaFoldDB" id="A0AA40MKT3"/>
<evidence type="ECO:0000313" key="5">
    <source>
        <dbReference type="Proteomes" id="UP000032274"/>
    </source>
</evidence>
<comment type="similarity">
    <text evidence="3">Belongs to the glycosyl hydrolase 130 family.</text>
</comment>
<reference evidence="4 5" key="1">
    <citation type="submission" date="2015-01" db="EMBL/GenBank/DDBJ databases">
        <title>Characterization of Swiss Staphylococcus aureus strains involved in food poisoning.</title>
        <authorList>
            <person name="Crovadore J."/>
            <person name="Chablais R."/>
            <person name="Tonacini J."/>
            <person name="Schnyder B."/>
            <person name="Lefort F."/>
        </authorList>
    </citation>
    <scope>NUCLEOTIDE SEQUENCE [LARGE SCALE GENOMIC DNA]</scope>
    <source>
        <strain evidence="4 5">SA-120</strain>
    </source>
</reference>
<dbReference type="PANTHER" id="PTHR34106:SF4">
    <property type="entry name" value="BLL5143 PROTEIN"/>
    <property type="match status" value="1"/>
</dbReference>
<dbReference type="Gene3D" id="2.115.10.20">
    <property type="entry name" value="Glycosyl hydrolase domain, family 43"/>
    <property type="match status" value="1"/>
</dbReference>
<dbReference type="InterPro" id="IPR007184">
    <property type="entry name" value="Mannoside_phosphorylase"/>
</dbReference>
<evidence type="ECO:0000313" key="4">
    <source>
        <dbReference type="EMBL" id="KIU01336.1"/>
    </source>
</evidence>
<evidence type="ECO:0000256" key="1">
    <source>
        <dbReference type="ARBA" id="ARBA00022676"/>
    </source>
</evidence>
<dbReference type="GO" id="GO:0016798">
    <property type="term" value="F:hydrolase activity, acting on glycosyl bonds"/>
    <property type="evidence" value="ECO:0007669"/>
    <property type="project" value="UniProtKB-KW"/>
</dbReference>
<dbReference type="Pfam" id="PF04041">
    <property type="entry name" value="Glyco_hydro_130"/>
    <property type="match status" value="1"/>
</dbReference>
<proteinExistence type="inferred from homology"/>
<keyword evidence="4" id="KW-0326">Glycosidase</keyword>
<keyword evidence="1" id="KW-0328">Glycosyltransferase</keyword>
<dbReference type="GO" id="GO:0016757">
    <property type="term" value="F:glycosyltransferase activity"/>
    <property type="evidence" value="ECO:0007669"/>
    <property type="project" value="UniProtKB-KW"/>
</dbReference>
<dbReference type="SUPFAM" id="SSF75005">
    <property type="entry name" value="Arabinanase/levansucrase/invertase"/>
    <property type="match status" value="1"/>
</dbReference>
<keyword evidence="2" id="KW-0808">Transferase</keyword>
<name>A0AA40MKT3_STAAU</name>
<feature type="non-terminal residue" evidence="4">
    <location>
        <position position="1"/>
    </location>
</feature>
<sequence>DNENIWFLTSADIHDWSGGAKAIEPRWPWEFVQIGNCGSPIEIDEGWLGVTHGVGAVRNYCIGACLLDRDDPSKLLARTKLPLLRSDMDEREGYVPNVAYSCGAMVHNRVLVLPYAIADSFTTFATIPLERLLAAMD</sequence>
<organism evidence="4 5">
    <name type="scientific">Staphylococcus aureus</name>
    <dbReference type="NCBI Taxonomy" id="1280"/>
    <lineage>
        <taxon>Bacteria</taxon>
        <taxon>Bacillati</taxon>
        <taxon>Bacillota</taxon>
        <taxon>Bacilli</taxon>
        <taxon>Bacillales</taxon>
        <taxon>Staphylococcaceae</taxon>
        <taxon>Staphylococcus</taxon>
    </lineage>
</organism>
<dbReference type="EMBL" id="JXIG01000466">
    <property type="protein sequence ID" value="KIU01336.1"/>
    <property type="molecule type" value="Genomic_DNA"/>
</dbReference>
<keyword evidence="4" id="KW-0378">Hydrolase</keyword>
<gene>
    <name evidence="4" type="ORF">QU38_02160</name>
</gene>
<protein>
    <submittedName>
        <fullName evidence="4">Glycosidase</fullName>
    </submittedName>
</protein>
<dbReference type="Proteomes" id="UP000032274">
    <property type="component" value="Unassembled WGS sequence"/>
</dbReference>
<dbReference type="PANTHER" id="PTHR34106">
    <property type="entry name" value="GLYCOSIDASE"/>
    <property type="match status" value="1"/>
</dbReference>
<comment type="caution">
    <text evidence="4">The sequence shown here is derived from an EMBL/GenBank/DDBJ whole genome shotgun (WGS) entry which is preliminary data.</text>
</comment>
<dbReference type="InterPro" id="IPR023296">
    <property type="entry name" value="Glyco_hydro_beta-prop_sf"/>
</dbReference>
<evidence type="ECO:0000256" key="2">
    <source>
        <dbReference type="ARBA" id="ARBA00022679"/>
    </source>
</evidence>
<evidence type="ECO:0000256" key="3">
    <source>
        <dbReference type="ARBA" id="ARBA00024356"/>
    </source>
</evidence>